<evidence type="ECO:0000256" key="1">
    <source>
        <dbReference type="SAM" id="MobiDB-lite"/>
    </source>
</evidence>
<evidence type="ECO:0000313" key="3">
    <source>
        <dbReference type="Proteomes" id="UP000076532"/>
    </source>
</evidence>
<dbReference type="Proteomes" id="UP000076532">
    <property type="component" value="Unassembled WGS sequence"/>
</dbReference>
<keyword evidence="3" id="KW-1185">Reference proteome</keyword>
<name>A0A166REZ5_9AGAM</name>
<feature type="region of interest" description="Disordered" evidence="1">
    <location>
        <begin position="1"/>
        <end position="32"/>
    </location>
</feature>
<dbReference type="EMBL" id="KV417505">
    <property type="protein sequence ID" value="KZP28199.1"/>
    <property type="molecule type" value="Genomic_DNA"/>
</dbReference>
<proteinExistence type="predicted"/>
<feature type="compositionally biased region" description="Basic residues" evidence="1">
    <location>
        <begin position="16"/>
        <end position="25"/>
    </location>
</feature>
<reference evidence="2 3" key="1">
    <citation type="journal article" date="2016" name="Mol. Biol. Evol.">
        <title>Comparative Genomics of Early-Diverging Mushroom-Forming Fungi Provides Insights into the Origins of Lignocellulose Decay Capabilities.</title>
        <authorList>
            <person name="Nagy L.G."/>
            <person name="Riley R."/>
            <person name="Tritt A."/>
            <person name="Adam C."/>
            <person name="Daum C."/>
            <person name="Floudas D."/>
            <person name="Sun H."/>
            <person name="Yadav J.S."/>
            <person name="Pangilinan J."/>
            <person name="Larsson K.H."/>
            <person name="Matsuura K."/>
            <person name="Barry K."/>
            <person name="Labutti K."/>
            <person name="Kuo R."/>
            <person name="Ohm R.A."/>
            <person name="Bhattacharya S.S."/>
            <person name="Shirouzu T."/>
            <person name="Yoshinaga Y."/>
            <person name="Martin F.M."/>
            <person name="Grigoriev I.V."/>
            <person name="Hibbett D.S."/>
        </authorList>
    </citation>
    <scope>NUCLEOTIDE SEQUENCE [LARGE SCALE GENOMIC DNA]</scope>
    <source>
        <strain evidence="2 3">CBS 109695</strain>
    </source>
</reference>
<feature type="compositionally biased region" description="Polar residues" evidence="1">
    <location>
        <begin position="1"/>
        <end position="12"/>
    </location>
</feature>
<organism evidence="2 3">
    <name type="scientific">Athelia psychrophila</name>
    <dbReference type="NCBI Taxonomy" id="1759441"/>
    <lineage>
        <taxon>Eukaryota</taxon>
        <taxon>Fungi</taxon>
        <taxon>Dikarya</taxon>
        <taxon>Basidiomycota</taxon>
        <taxon>Agaricomycotina</taxon>
        <taxon>Agaricomycetes</taxon>
        <taxon>Agaricomycetidae</taxon>
        <taxon>Atheliales</taxon>
        <taxon>Atheliaceae</taxon>
        <taxon>Athelia</taxon>
    </lineage>
</organism>
<dbReference type="AlphaFoldDB" id="A0A166REZ5"/>
<sequence length="174" mass="19706">MHNGRSIDQGSFTRILHGRRQRPRRYQSPSLGSHLFPPIRNLTAHILSLAIRKTTGVVDVVFTPALDPWPPQHLEELPELDFGDAAVMQTLQSLFMTGTGYVVRSGEEGKDDMATAMSEGVRYVHYVAWSIGKCVLSTYSRQVALCYIYPSCLINIARYRRNNSPPFHGWDSER</sequence>
<evidence type="ECO:0000313" key="2">
    <source>
        <dbReference type="EMBL" id="KZP28199.1"/>
    </source>
</evidence>
<accession>A0A166REZ5</accession>
<gene>
    <name evidence="2" type="ORF">FIBSPDRAFT_276207</name>
</gene>
<protein>
    <submittedName>
        <fullName evidence="2">Uncharacterized protein</fullName>
    </submittedName>
</protein>